<proteinExistence type="predicted"/>
<sequence length="262" mass="30520">MIKFFRKIRKNLLQEGKTVKYLKYAIGEIVLVVIGIVIALQINNWNENRINNLAVKTYLNNLIYELTNEQIILEFFIESHSFKYYSMKYLLIMEGTNLYDPKADRKTEIPPYKPIAYWNKKIPKVYDKEFIQLTYSMMHRAQFPPMEGATLEELKSTGMYSRINPNLKIAINNYYAFKQNDFNGKVQSLALDFQASLAQDGYITTDTNKLADPISLIRNNPGRVGLIKRMIRESGWTILSAINSKERNKKLVVLIEEEIAKI</sequence>
<protein>
    <submittedName>
        <fullName evidence="1">Uncharacterized protein</fullName>
    </submittedName>
</protein>
<evidence type="ECO:0000313" key="1">
    <source>
        <dbReference type="EMBL" id="MBU2951847.1"/>
    </source>
</evidence>
<organism evidence="1 2">
    <name type="scientific">Pseudotamlana agarivorans</name>
    <dbReference type="NCBI Taxonomy" id="481183"/>
    <lineage>
        <taxon>Bacteria</taxon>
        <taxon>Pseudomonadati</taxon>
        <taxon>Bacteroidota</taxon>
        <taxon>Flavobacteriia</taxon>
        <taxon>Flavobacteriales</taxon>
        <taxon>Flavobacteriaceae</taxon>
        <taxon>Pseudotamlana</taxon>
    </lineage>
</organism>
<comment type="caution">
    <text evidence="1">The sequence shown here is derived from an EMBL/GenBank/DDBJ whole genome shotgun (WGS) entry which is preliminary data.</text>
</comment>
<dbReference type="EMBL" id="JAHKPD010000022">
    <property type="protein sequence ID" value="MBU2951847.1"/>
    <property type="molecule type" value="Genomic_DNA"/>
</dbReference>
<reference evidence="1" key="1">
    <citation type="submission" date="2021-05" db="EMBL/GenBank/DDBJ databases">
        <title>Draft genomes of bacteria isolated from model marine particles.</title>
        <authorList>
            <person name="Datta M.S."/>
            <person name="Schwartzman J.A."/>
            <person name="Enke T.N."/>
            <person name="Saavedra J."/>
            <person name="Cermak N."/>
            <person name="Cordero O.X."/>
        </authorList>
    </citation>
    <scope>NUCLEOTIDE SEQUENCE</scope>
    <source>
        <strain evidence="1">I2M19</strain>
    </source>
</reference>
<dbReference type="Proteomes" id="UP001647509">
    <property type="component" value="Unassembled WGS sequence"/>
</dbReference>
<keyword evidence="2" id="KW-1185">Reference proteome</keyword>
<accession>A0ACC5UBY0</accession>
<name>A0ACC5UBY0_9FLAO</name>
<gene>
    <name evidence="1" type="ORF">KO493_14195</name>
</gene>
<evidence type="ECO:0000313" key="2">
    <source>
        <dbReference type="Proteomes" id="UP001647509"/>
    </source>
</evidence>